<reference evidence="3 4" key="1">
    <citation type="journal article" date="2017" name="Genome Announc.">
        <title>Complete Genome Sequences of Two Acetylene-Fermenting Pelobacter acetylenicus Strains.</title>
        <authorList>
            <person name="Sutton J.M."/>
            <person name="Baesman S.M."/>
            <person name="Fierst J.L."/>
            <person name="Poret-Peterson A.T."/>
            <person name="Oremland R.S."/>
            <person name="Dunlap D.S."/>
            <person name="Akob D.M."/>
        </authorList>
    </citation>
    <scope>NUCLEOTIDE SEQUENCE [LARGE SCALE GENOMIC DNA]</scope>
    <source>
        <strain evidence="3 4">SFB93</strain>
    </source>
</reference>
<dbReference type="GO" id="GO:0005509">
    <property type="term" value="F:calcium ion binding"/>
    <property type="evidence" value="ECO:0007669"/>
    <property type="project" value="InterPro"/>
</dbReference>
<dbReference type="EMBL" id="CP015519">
    <property type="protein sequence ID" value="APG27124.1"/>
    <property type="molecule type" value="Genomic_DNA"/>
</dbReference>
<evidence type="ECO:0000259" key="2">
    <source>
        <dbReference type="PROSITE" id="PS50222"/>
    </source>
</evidence>
<dbReference type="SUPFAM" id="SSF47473">
    <property type="entry name" value="EF-hand"/>
    <property type="match status" value="1"/>
</dbReference>
<dbReference type="PROSITE" id="PS50222">
    <property type="entry name" value="EF_HAND_2"/>
    <property type="match status" value="1"/>
</dbReference>
<proteinExistence type="predicted"/>
<dbReference type="OrthoDB" id="264813at2"/>
<sequence length="84" mass="8722">MKKTFVILLAAGALALTSTAVMADGSKLPAFEELDVDGNGSISAKEATPCEALMNCFVKADTDHDGQLTLAEYEAIGADTEQKG</sequence>
<keyword evidence="1" id="KW-0732">Signal</keyword>
<dbReference type="InterPro" id="IPR002048">
    <property type="entry name" value="EF_hand_dom"/>
</dbReference>
<accession>A0A1L3GMH2</accession>
<dbReference type="Gene3D" id="1.10.238.10">
    <property type="entry name" value="EF-hand"/>
    <property type="match status" value="1"/>
</dbReference>
<feature type="signal peptide" evidence="1">
    <location>
        <begin position="1"/>
        <end position="23"/>
    </location>
</feature>
<dbReference type="RefSeq" id="WP_072283086.1">
    <property type="nucleotide sequence ID" value="NZ_CP015519.1"/>
</dbReference>
<protein>
    <recommendedName>
        <fullName evidence="2">EF-hand domain-containing protein</fullName>
    </recommendedName>
</protein>
<evidence type="ECO:0000313" key="3">
    <source>
        <dbReference type="EMBL" id="APG27124.1"/>
    </source>
</evidence>
<keyword evidence="4" id="KW-1185">Reference proteome</keyword>
<organism evidence="3 4">
    <name type="scientific">Syntrophotalea acetylenivorans</name>
    <dbReference type="NCBI Taxonomy" id="1842532"/>
    <lineage>
        <taxon>Bacteria</taxon>
        <taxon>Pseudomonadati</taxon>
        <taxon>Thermodesulfobacteriota</taxon>
        <taxon>Desulfuromonadia</taxon>
        <taxon>Desulfuromonadales</taxon>
        <taxon>Syntrophotaleaceae</taxon>
        <taxon>Syntrophotalea</taxon>
    </lineage>
</organism>
<dbReference type="KEGG" id="pef:A7E78_04310"/>
<dbReference type="Proteomes" id="UP000182517">
    <property type="component" value="Chromosome"/>
</dbReference>
<evidence type="ECO:0000313" key="4">
    <source>
        <dbReference type="Proteomes" id="UP000182517"/>
    </source>
</evidence>
<dbReference type="InterPro" id="IPR011992">
    <property type="entry name" value="EF-hand-dom_pair"/>
</dbReference>
<dbReference type="Pfam" id="PF13202">
    <property type="entry name" value="EF-hand_5"/>
    <property type="match status" value="2"/>
</dbReference>
<feature type="domain" description="EF-hand" evidence="2">
    <location>
        <begin position="48"/>
        <end position="83"/>
    </location>
</feature>
<name>A0A1L3GMH2_9BACT</name>
<dbReference type="AlphaFoldDB" id="A0A1L3GMH2"/>
<feature type="chain" id="PRO_5012069172" description="EF-hand domain-containing protein" evidence="1">
    <location>
        <begin position="24"/>
        <end position="84"/>
    </location>
</feature>
<gene>
    <name evidence="3" type="ORF">A7E78_04310</name>
</gene>
<dbReference type="InterPro" id="IPR018247">
    <property type="entry name" value="EF_Hand_1_Ca_BS"/>
</dbReference>
<evidence type="ECO:0000256" key="1">
    <source>
        <dbReference type="SAM" id="SignalP"/>
    </source>
</evidence>
<dbReference type="PROSITE" id="PS00018">
    <property type="entry name" value="EF_HAND_1"/>
    <property type="match status" value="1"/>
</dbReference>